<dbReference type="Proteomes" id="UP000296862">
    <property type="component" value="Chromosome"/>
</dbReference>
<evidence type="ECO:0008006" key="3">
    <source>
        <dbReference type="Google" id="ProtNLM"/>
    </source>
</evidence>
<accession>A0A4V1CBP6</accession>
<dbReference type="EMBL" id="CP038810">
    <property type="protein sequence ID" value="QBZ96714.1"/>
    <property type="molecule type" value="Genomic_DNA"/>
</dbReference>
<proteinExistence type="predicted"/>
<sequence length="225" mass="23199">MKKLFFILFVGVFTFSCSSDDSSGPALSDTPQAKVEFDNSNFGIYKGVFIGSSGTVLININNDGFLEAILKIGGSTSIYTSTETATLNSAMAGLTFTNGSNSFDFSVTANGGDPTVSNISISGHPNATIKVLKEFHNVLAKVYLGSYSGDDSGTFNVVIVDDVINGCAGSSESGTVNVNGSYIGTSLTGTFEGGGFSGTSSGNRISGSWVNDLGESGSWSGTRKL</sequence>
<dbReference type="OrthoDB" id="1376866at2"/>
<name>A0A4V1CBP6_9FLAO</name>
<protein>
    <recommendedName>
        <fullName evidence="3">Lipoprotein</fullName>
    </recommendedName>
</protein>
<reference evidence="1 2" key="1">
    <citation type="submission" date="2019-04" db="EMBL/GenBank/DDBJ databases">
        <title>Flavobacterium sp. GS03.</title>
        <authorList>
            <person name="Kim H."/>
        </authorList>
    </citation>
    <scope>NUCLEOTIDE SEQUENCE [LARGE SCALE GENOMIC DNA]</scope>
    <source>
        <strain evidence="1 2">GS03</strain>
    </source>
</reference>
<dbReference type="PROSITE" id="PS51257">
    <property type="entry name" value="PROKAR_LIPOPROTEIN"/>
    <property type="match status" value="1"/>
</dbReference>
<keyword evidence="2" id="KW-1185">Reference proteome</keyword>
<evidence type="ECO:0000313" key="2">
    <source>
        <dbReference type="Proteomes" id="UP000296862"/>
    </source>
</evidence>
<dbReference type="KEGG" id="fsn:GS03_00192"/>
<dbReference type="AlphaFoldDB" id="A0A4V1CBP6"/>
<organism evidence="1 2">
    <name type="scientific">Flavobacterium sangjuense</name>
    <dbReference type="NCBI Taxonomy" id="2518177"/>
    <lineage>
        <taxon>Bacteria</taxon>
        <taxon>Pseudomonadati</taxon>
        <taxon>Bacteroidota</taxon>
        <taxon>Flavobacteriia</taxon>
        <taxon>Flavobacteriales</taxon>
        <taxon>Flavobacteriaceae</taxon>
        <taxon>Flavobacterium</taxon>
    </lineage>
</organism>
<gene>
    <name evidence="1" type="ORF">GS03_00192</name>
</gene>
<evidence type="ECO:0000313" key="1">
    <source>
        <dbReference type="EMBL" id="QBZ96714.1"/>
    </source>
</evidence>
<dbReference type="RefSeq" id="WP_136150712.1">
    <property type="nucleotide sequence ID" value="NZ_CP038810.1"/>
</dbReference>